<dbReference type="FunFam" id="1.10.730.10:FF:000009">
    <property type="entry name" value="Valine--tRNA ligase, mitochondrial"/>
    <property type="match status" value="1"/>
</dbReference>
<dbReference type="InterPro" id="IPR002303">
    <property type="entry name" value="Valyl-tRNA_ligase"/>
</dbReference>
<dbReference type="SUPFAM" id="SSF50677">
    <property type="entry name" value="ValRS/IleRS/LeuRS editing domain"/>
    <property type="match status" value="1"/>
</dbReference>
<dbReference type="Gene3D" id="3.40.50.620">
    <property type="entry name" value="HUPs"/>
    <property type="match status" value="2"/>
</dbReference>
<dbReference type="GO" id="GO:0002161">
    <property type="term" value="F:aminoacyl-tRNA deacylase activity"/>
    <property type="evidence" value="ECO:0007669"/>
    <property type="project" value="InterPro"/>
</dbReference>
<keyword evidence="10 14" id="KW-0030">Aminoacyl-tRNA synthetase</keyword>
<dbReference type="SUPFAM" id="SSF52374">
    <property type="entry name" value="Nucleotidylyl transferase"/>
    <property type="match status" value="1"/>
</dbReference>
<dbReference type="PRINTS" id="PR00986">
    <property type="entry name" value="TRNASYNTHVAL"/>
</dbReference>
<keyword evidence="7 14" id="KW-0547">Nucleotide-binding</keyword>
<dbReference type="FunFam" id="3.90.740.10:FF:000005">
    <property type="entry name" value="Valine--tRNA ligase, mitochondrial"/>
    <property type="match status" value="1"/>
</dbReference>
<evidence type="ECO:0000313" key="19">
    <source>
        <dbReference type="Proteomes" id="UP001168821"/>
    </source>
</evidence>
<dbReference type="InterPro" id="IPR001412">
    <property type="entry name" value="aa-tRNA-synth_I_CS"/>
</dbReference>
<feature type="signal peptide" evidence="15">
    <location>
        <begin position="1"/>
        <end position="32"/>
    </location>
</feature>
<dbReference type="InterPro" id="IPR033705">
    <property type="entry name" value="Anticodon_Ia_Val"/>
</dbReference>
<dbReference type="NCBIfam" id="NF004349">
    <property type="entry name" value="PRK05729.1"/>
    <property type="match status" value="1"/>
</dbReference>
<evidence type="ECO:0000259" key="16">
    <source>
        <dbReference type="Pfam" id="PF00133"/>
    </source>
</evidence>
<dbReference type="PANTHER" id="PTHR11946">
    <property type="entry name" value="VALYL-TRNA SYNTHETASES"/>
    <property type="match status" value="1"/>
</dbReference>
<dbReference type="InterPro" id="IPR009008">
    <property type="entry name" value="Val/Leu/Ile-tRNA-synth_edit"/>
</dbReference>
<dbReference type="Proteomes" id="UP001168821">
    <property type="component" value="Unassembled WGS sequence"/>
</dbReference>
<evidence type="ECO:0000256" key="9">
    <source>
        <dbReference type="ARBA" id="ARBA00022917"/>
    </source>
</evidence>
<dbReference type="CDD" id="cd00817">
    <property type="entry name" value="ValRS_core"/>
    <property type="match status" value="1"/>
</dbReference>
<comment type="catalytic activity">
    <reaction evidence="13">
        <text>tRNA(Val) + L-valine + ATP = L-valyl-tRNA(Val) + AMP + diphosphate</text>
        <dbReference type="Rhea" id="RHEA:10704"/>
        <dbReference type="Rhea" id="RHEA-COMP:9672"/>
        <dbReference type="Rhea" id="RHEA-COMP:9708"/>
        <dbReference type="ChEBI" id="CHEBI:30616"/>
        <dbReference type="ChEBI" id="CHEBI:33019"/>
        <dbReference type="ChEBI" id="CHEBI:57762"/>
        <dbReference type="ChEBI" id="CHEBI:78442"/>
        <dbReference type="ChEBI" id="CHEBI:78537"/>
        <dbReference type="ChEBI" id="CHEBI:456215"/>
        <dbReference type="EC" id="6.1.1.9"/>
    </reaction>
</comment>
<evidence type="ECO:0000256" key="11">
    <source>
        <dbReference type="ARBA" id="ARBA00029936"/>
    </source>
</evidence>
<organism evidence="18 19">
    <name type="scientific">Zophobas morio</name>
    <dbReference type="NCBI Taxonomy" id="2755281"/>
    <lineage>
        <taxon>Eukaryota</taxon>
        <taxon>Metazoa</taxon>
        <taxon>Ecdysozoa</taxon>
        <taxon>Arthropoda</taxon>
        <taxon>Hexapoda</taxon>
        <taxon>Insecta</taxon>
        <taxon>Pterygota</taxon>
        <taxon>Neoptera</taxon>
        <taxon>Endopterygota</taxon>
        <taxon>Coleoptera</taxon>
        <taxon>Polyphaga</taxon>
        <taxon>Cucujiformia</taxon>
        <taxon>Tenebrionidae</taxon>
        <taxon>Zophobas</taxon>
    </lineage>
</organism>
<dbReference type="InterPro" id="IPR002300">
    <property type="entry name" value="aa-tRNA-synth_Ia"/>
</dbReference>
<dbReference type="GO" id="GO:0005739">
    <property type="term" value="C:mitochondrion"/>
    <property type="evidence" value="ECO:0007669"/>
    <property type="project" value="UniProtKB-SubCell"/>
</dbReference>
<dbReference type="FunFam" id="3.40.50.620:FF:000020">
    <property type="entry name" value="Valine--tRNA ligase, mitochondrial"/>
    <property type="match status" value="1"/>
</dbReference>
<evidence type="ECO:0000256" key="5">
    <source>
        <dbReference type="ARBA" id="ARBA00022490"/>
    </source>
</evidence>
<evidence type="ECO:0000259" key="17">
    <source>
        <dbReference type="Pfam" id="PF08264"/>
    </source>
</evidence>
<dbReference type="PANTHER" id="PTHR11946:SF109">
    <property type="entry name" value="VALINE--TRNA LIGASE"/>
    <property type="match status" value="1"/>
</dbReference>
<dbReference type="EMBL" id="JALNTZ010003560">
    <property type="protein sequence ID" value="KAJ3616400.1"/>
    <property type="molecule type" value="Genomic_DNA"/>
</dbReference>
<accession>A0AA38HIR6</accession>
<evidence type="ECO:0000313" key="18">
    <source>
        <dbReference type="EMBL" id="KAJ3616400.1"/>
    </source>
</evidence>
<feature type="domain" description="Methionyl/Valyl/Leucyl/Isoleucyl-tRNA synthetase anticodon-binding" evidence="17">
    <location>
        <begin position="868"/>
        <end position="942"/>
    </location>
</feature>
<dbReference type="CDD" id="cd07962">
    <property type="entry name" value="Anticodon_Ia_Val"/>
    <property type="match status" value="1"/>
</dbReference>
<proteinExistence type="inferred from homology"/>
<keyword evidence="8 14" id="KW-0067">ATP-binding</keyword>
<feature type="domain" description="Methionyl/Valyl/Leucyl/Isoleucyl-tRNA synthetase anticodon-binding" evidence="17">
    <location>
        <begin position="778"/>
        <end position="852"/>
    </location>
</feature>
<evidence type="ECO:0000256" key="14">
    <source>
        <dbReference type="RuleBase" id="RU363035"/>
    </source>
</evidence>
<dbReference type="Gene3D" id="1.10.730.10">
    <property type="entry name" value="Isoleucyl-tRNA Synthetase, Domain 1"/>
    <property type="match status" value="1"/>
</dbReference>
<dbReference type="FunFam" id="3.40.50.620:FF:000078">
    <property type="entry name" value="Valine--tRNA ligase, mitochondrial"/>
    <property type="match status" value="1"/>
</dbReference>
<dbReference type="GO" id="GO:0004832">
    <property type="term" value="F:valine-tRNA ligase activity"/>
    <property type="evidence" value="ECO:0007669"/>
    <property type="project" value="UniProtKB-EC"/>
</dbReference>
<dbReference type="SUPFAM" id="SSF47323">
    <property type="entry name" value="Anticodon-binding domain of a subclass of class I aminoacyl-tRNA synthetases"/>
    <property type="match status" value="1"/>
</dbReference>
<dbReference type="NCBIfam" id="TIGR00422">
    <property type="entry name" value="valS"/>
    <property type="match status" value="1"/>
</dbReference>
<dbReference type="InterPro" id="IPR013155">
    <property type="entry name" value="M/V/L/I-tRNA-synth_anticd-bd"/>
</dbReference>
<dbReference type="Pfam" id="PF00133">
    <property type="entry name" value="tRNA-synt_1"/>
    <property type="match status" value="1"/>
</dbReference>
<dbReference type="GO" id="GO:0006438">
    <property type="term" value="P:valyl-tRNA aminoacylation"/>
    <property type="evidence" value="ECO:0007669"/>
    <property type="project" value="InterPro"/>
</dbReference>
<dbReference type="InterPro" id="IPR014729">
    <property type="entry name" value="Rossmann-like_a/b/a_fold"/>
</dbReference>
<dbReference type="HAMAP" id="MF_02004">
    <property type="entry name" value="Val_tRNA_synth_type1"/>
    <property type="match status" value="1"/>
</dbReference>
<dbReference type="Pfam" id="PF08264">
    <property type="entry name" value="Anticodon_1"/>
    <property type="match status" value="2"/>
</dbReference>
<evidence type="ECO:0000256" key="15">
    <source>
        <dbReference type="SAM" id="SignalP"/>
    </source>
</evidence>
<keyword evidence="19" id="KW-1185">Reference proteome</keyword>
<evidence type="ECO:0000256" key="6">
    <source>
        <dbReference type="ARBA" id="ARBA00022598"/>
    </source>
</evidence>
<comment type="similarity">
    <text evidence="3 14">Belongs to the class-I aminoacyl-tRNA synthetase family.</text>
</comment>
<feature type="chain" id="PRO_5041222628" description="Valine--tRNA ligase, mitochondrial" evidence="15">
    <location>
        <begin position="33"/>
        <end position="1054"/>
    </location>
</feature>
<protein>
    <recommendedName>
        <fullName evidence="12">Valine--tRNA ligase, mitochondrial</fullName>
        <ecNumber evidence="4">6.1.1.9</ecNumber>
    </recommendedName>
    <alternativeName>
        <fullName evidence="11">Valyl-tRNA synthetase</fullName>
    </alternativeName>
</protein>
<dbReference type="InterPro" id="IPR009080">
    <property type="entry name" value="tRNAsynth_Ia_anticodon-bd"/>
</dbReference>
<evidence type="ECO:0000256" key="12">
    <source>
        <dbReference type="ARBA" id="ARBA00040837"/>
    </source>
</evidence>
<evidence type="ECO:0000256" key="2">
    <source>
        <dbReference type="ARBA" id="ARBA00004496"/>
    </source>
</evidence>
<dbReference type="PROSITE" id="PS00178">
    <property type="entry name" value="AA_TRNA_LIGASE_I"/>
    <property type="match status" value="1"/>
</dbReference>
<reference evidence="18" key="1">
    <citation type="journal article" date="2023" name="G3 (Bethesda)">
        <title>Whole genome assemblies of Zophobas morio and Tenebrio molitor.</title>
        <authorList>
            <person name="Kaur S."/>
            <person name="Stinson S.A."/>
            <person name="diCenzo G.C."/>
        </authorList>
    </citation>
    <scope>NUCLEOTIDE SEQUENCE</scope>
    <source>
        <strain evidence="18">QUZm001</strain>
    </source>
</reference>
<keyword evidence="15" id="KW-0732">Signal</keyword>
<sequence length="1054" mass="119935">MALLPRETAPACILYVSFLILVPGLVPNLSSGCDHRDIASAVFQRLLKGSVGWLLAVALCSSKNAEKNQRKAASYVPFENKTVKGEKKDVINEPMLPSYNPAAVESSWYDWWEKKRFFKPEGKDGIVHENPKGKFIMVIPPPNVTGSLHLGHALTIAIQDTLARWNRMLGKTVLWNPGCDHAGIATQVVVEKKLWKEQKLTRHQLGRENFVQKIWEWKQIFGERIYNQIRGLGASVDWDRACFTMDEKMRNAVTAAFIAFYEKGLIKRANRMVNWSPALLSAISDLEVDYLELPGRTLLPLASHGGRSYEFGVMVQFAYKVEDSEEEIIVATTRPETLLGDVCVAVHPDDARWKHLHGKFVVHPFLNKRLPILTDECVEISLGTGALKITPGHDKKDFDFGVRHQLPIINIFNDDGTMNGTCSRFEGLKRYDARIAVIEALKEAGLYRGAQSHAMAIPICSRSKDVVEDMVRPQWFLNCGDMAKRALAAVESGSLKIIPSSHNITWKRWLENSRDWCVSRQLWWGHRIPAYKIIVDGQEPILDNDDCWVVCESEQEALTRASQRLNINVNRITVEQDPDVLDTWFSSGLFPLSVFGWPEKTDDFMRFFPGTFLETGHDILFFWVARMVMMSLSLTNQLPFSTVYLHALVRDAHGRKMSKSLGNVIDPVDVIRGISLSELHKTLENGNLDEKEIAKAQAGQTMDFPNGIPECGTDALRYTLVSYTIGGKDVNLDINRIVAHRHFCNKIWNANKLYYFYCSGYQPASETPSPSEEFSCMDRWILSRLYKACEVIDVSFNSFLFTQMTDALYKFWKEELCDVYLESSKPVLQGPDGPQKINAMETLYTCIETGLRQEMTIVIMIEIILMMSKRLLHPIMPFITEELWQRLPKRSSLAHESICIADYPKNVLYRNVVLEEQQVLAFEVAHCIRALRSSYLEPKARPKVTVIVKNTKINEALHLFHNMVECLCELSELVITYKPEVDRRGHVIGHVADMAEVLLLIKGLVDSKKEITKLEKKKASIIATTERLERRLNSPVVAKIPESILVQERARVFF</sequence>
<dbReference type="Gene3D" id="3.90.740.10">
    <property type="entry name" value="Valyl/Leucyl/Isoleucyl-tRNA synthetase, editing domain"/>
    <property type="match status" value="1"/>
</dbReference>
<keyword evidence="5" id="KW-0963">Cytoplasm</keyword>
<dbReference type="AlphaFoldDB" id="A0AA38HIR6"/>
<keyword evidence="6 14" id="KW-0436">Ligase</keyword>
<feature type="domain" description="Aminoacyl-tRNA synthetase class Ia" evidence="16">
    <location>
        <begin position="108"/>
        <end position="733"/>
    </location>
</feature>
<evidence type="ECO:0000256" key="1">
    <source>
        <dbReference type="ARBA" id="ARBA00004173"/>
    </source>
</evidence>
<gene>
    <name evidence="18" type="ORF">Zmor_011908</name>
</gene>
<evidence type="ECO:0000256" key="10">
    <source>
        <dbReference type="ARBA" id="ARBA00023146"/>
    </source>
</evidence>
<evidence type="ECO:0000256" key="7">
    <source>
        <dbReference type="ARBA" id="ARBA00022741"/>
    </source>
</evidence>
<name>A0AA38HIR6_9CUCU</name>
<dbReference type="EC" id="6.1.1.9" evidence="4"/>
<evidence type="ECO:0000256" key="13">
    <source>
        <dbReference type="ARBA" id="ARBA00047552"/>
    </source>
</evidence>
<comment type="caution">
    <text evidence="18">The sequence shown here is derived from an EMBL/GenBank/DDBJ whole genome shotgun (WGS) entry which is preliminary data.</text>
</comment>
<dbReference type="PROSITE" id="PS51257">
    <property type="entry name" value="PROKAR_LIPOPROTEIN"/>
    <property type="match status" value="1"/>
</dbReference>
<evidence type="ECO:0000256" key="8">
    <source>
        <dbReference type="ARBA" id="ARBA00022840"/>
    </source>
</evidence>
<dbReference type="GO" id="GO:0005524">
    <property type="term" value="F:ATP binding"/>
    <property type="evidence" value="ECO:0007669"/>
    <property type="project" value="UniProtKB-KW"/>
</dbReference>
<evidence type="ECO:0000256" key="4">
    <source>
        <dbReference type="ARBA" id="ARBA00013169"/>
    </source>
</evidence>
<comment type="subcellular location">
    <subcellularLocation>
        <location evidence="2">Cytoplasm</location>
    </subcellularLocation>
    <subcellularLocation>
        <location evidence="1">Mitochondrion</location>
    </subcellularLocation>
</comment>
<evidence type="ECO:0000256" key="3">
    <source>
        <dbReference type="ARBA" id="ARBA00005594"/>
    </source>
</evidence>
<keyword evidence="9 14" id="KW-0648">Protein biosynthesis</keyword>
<dbReference type="GO" id="GO:0005829">
    <property type="term" value="C:cytosol"/>
    <property type="evidence" value="ECO:0007669"/>
    <property type="project" value="TreeGrafter"/>
</dbReference>